<protein>
    <submittedName>
        <fullName evidence="2">Uncharacterized protein</fullName>
    </submittedName>
</protein>
<name>A0A498N4B6_LABRO</name>
<gene>
    <name evidence="2" type="ORF">ROHU_036658</name>
</gene>
<dbReference type="Proteomes" id="UP000290572">
    <property type="component" value="Unassembled WGS sequence"/>
</dbReference>
<evidence type="ECO:0000256" key="1">
    <source>
        <dbReference type="SAM" id="MobiDB-lite"/>
    </source>
</evidence>
<comment type="caution">
    <text evidence="2">The sequence shown here is derived from an EMBL/GenBank/DDBJ whole genome shotgun (WGS) entry which is preliminary data.</text>
</comment>
<evidence type="ECO:0000313" key="3">
    <source>
        <dbReference type="Proteomes" id="UP000290572"/>
    </source>
</evidence>
<dbReference type="AlphaFoldDB" id="A0A498N4B6"/>
<keyword evidence="3" id="KW-1185">Reference proteome</keyword>
<organism evidence="2 3">
    <name type="scientific">Labeo rohita</name>
    <name type="common">Indian major carp</name>
    <name type="synonym">Cyprinus rohita</name>
    <dbReference type="NCBI Taxonomy" id="84645"/>
    <lineage>
        <taxon>Eukaryota</taxon>
        <taxon>Metazoa</taxon>
        <taxon>Chordata</taxon>
        <taxon>Craniata</taxon>
        <taxon>Vertebrata</taxon>
        <taxon>Euteleostomi</taxon>
        <taxon>Actinopterygii</taxon>
        <taxon>Neopterygii</taxon>
        <taxon>Teleostei</taxon>
        <taxon>Ostariophysi</taxon>
        <taxon>Cypriniformes</taxon>
        <taxon>Cyprinidae</taxon>
        <taxon>Labeoninae</taxon>
        <taxon>Labeonini</taxon>
        <taxon>Labeo</taxon>
    </lineage>
</organism>
<evidence type="ECO:0000313" key="2">
    <source>
        <dbReference type="EMBL" id="RXN23715.1"/>
    </source>
</evidence>
<feature type="region of interest" description="Disordered" evidence="1">
    <location>
        <begin position="38"/>
        <end position="58"/>
    </location>
</feature>
<sequence length="157" mass="17223">MQKQQQPNNSKPKQTHQAPADLQLNLLKLPLLSLQHKPPTNSILSSNSPVNGRNTQERRGLRVTHALFRRAADGRSGIRETELKTRSVQILCVCVCVTVKTLRDAPASVCGQVHLSGQSKHANTQSCHQHAAPCARVIKGQTPSGARHARDERLHAT</sequence>
<accession>A0A498N4B6</accession>
<reference evidence="2 3" key="1">
    <citation type="submission" date="2018-03" db="EMBL/GenBank/DDBJ databases">
        <title>Draft genome sequence of Rohu Carp (Labeo rohita).</title>
        <authorList>
            <person name="Das P."/>
            <person name="Kushwaha B."/>
            <person name="Joshi C.G."/>
            <person name="Kumar D."/>
            <person name="Nagpure N.S."/>
            <person name="Sahoo L."/>
            <person name="Das S.P."/>
            <person name="Bit A."/>
            <person name="Patnaik S."/>
            <person name="Meher P.K."/>
            <person name="Jayasankar P."/>
            <person name="Koringa P.G."/>
            <person name="Patel N.V."/>
            <person name="Hinsu A.T."/>
            <person name="Kumar R."/>
            <person name="Pandey M."/>
            <person name="Agarwal S."/>
            <person name="Srivastava S."/>
            <person name="Singh M."/>
            <person name="Iquebal M.A."/>
            <person name="Jaiswal S."/>
            <person name="Angadi U.B."/>
            <person name="Kumar N."/>
            <person name="Raza M."/>
            <person name="Shah T.M."/>
            <person name="Rai A."/>
            <person name="Jena J.K."/>
        </authorList>
    </citation>
    <scope>NUCLEOTIDE SEQUENCE [LARGE SCALE GENOMIC DNA]</scope>
    <source>
        <strain evidence="2">DASCIFA01</strain>
        <tissue evidence="2">Testis</tissue>
    </source>
</reference>
<proteinExistence type="predicted"/>
<feature type="compositionally biased region" description="Polar residues" evidence="1">
    <location>
        <begin position="38"/>
        <end position="54"/>
    </location>
</feature>
<dbReference type="EMBL" id="QBIY01012559">
    <property type="protein sequence ID" value="RXN23715.1"/>
    <property type="molecule type" value="Genomic_DNA"/>
</dbReference>